<feature type="transmembrane region" description="Helical" evidence="6">
    <location>
        <begin position="404"/>
        <end position="423"/>
    </location>
</feature>
<feature type="transmembrane region" description="Helical" evidence="6">
    <location>
        <begin position="109"/>
        <end position="126"/>
    </location>
</feature>
<evidence type="ECO:0000256" key="1">
    <source>
        <dbReference type="ARBA" id="ARBA00004141"/>
    </source>
</evidence>
<evidence type="ECO:0000259" key="7">
    <source>
        <dbReference type="Pfam" id="PF00892"/>
    </source>
</evidence>
<dbReference type="PANTHER" id="PTHR31218">
    <property type="entry name" value="WAT1-RELATED PROTEIN"/>
    <property type="match status" value="1"/>
</dbReference>
<proteinExistence type="inferred from homology"/>
<evidence type="ECO:0000313" key="8">
    <source>
        <dbReference type="EMBL" id="CAK9268615.1"/>
    </source>
</evidence>
<dbReference type="SUPFAM" id="SSF103481">
    <property type="entry name" value="Multidrug resistance efflux transporter EmrE"/>
    <property type="match status" value="1"/>
</dbReference>
<keyword evidence="5 6" id="KW-0472">Membrane</keyword>
<evidence type="ECO:0000256" key="4">
    <source>
        <dbReference type="ARBA" id="ARBA00022989"/>
    </source>
</evidence>
<accession>A0ABP0WT34</accession>
<dbReference type="EMBL" id="OZ020097">
    <property type="protein sequence ID" value="CAK9268615.1"/>
    <property type="molecule type" value="Genomic_DNA"/>
</dbReference>
<dbReference type="Pfam" id="PF00892">
    <property type="entry name" value="EamA"/>
    <property type="match status" value="1"/>
</dbReference>
<keyword evidence="3 6" id="KW-0812">Transmembrane</keyword>
<keyword evidence="9" id="KW-1185">Reference proteome</keyword>
<name>A0ABP0WT34_9BRYO</name>
<comment type="similarity">
    <text evidence="2">Belongs to the drug/metabolite transporter (DMT) superfamily. Plant drug/metabolite exporter (P-DME) (TC 2.A.7.4) family.</text>
</comment>
<evidence type="ECO:0000256" key="6">
    <source>
        <dbReference type="SAM" id="Phobius"/>
    </source>
</evidence>
<keyword evidence="4 6" id="KW-1133">Transmembrane helix</keyword>
<feature type="domain" description="EamA" evidence="7">
    <location>
        <begin position="289"/>
        <end position="422"/>
    </location>
</feature>
<dbReference type="InterPro" id="IPR030184">
    <property type="entry name" value="WAT1-related"/>
</dbReference>
<feature type="transmembrane region" description="Helical" evidence="6">
    <location>
        <begin position="379"/>
        <end position="398"/>
    </location>
</feature>
<protein>
    <recommendedName>
        <fullName evidence="7">EamA domain-containing protein</fullName>
    </recommendedName>
</protein>
<evidence type="ECO:0000256" key="3">
    <source>
        <dbReference type="ARBA" id="ARBA00022692"/>
    </source>
</evidence>
<sequence length="470" mass="52388">MAASYNTDDVNHVTNEVFDSIHDDAAAPATIDSSTSALLHPKEYYSMRTVHFTLAFTHLGYAGAQILARVALVDGVNQFMFSIYRNLINCIRLHWPLGLLCGKVCRQHVFFFHLMLFFFSIFPAVITSKERLLLIYLLQYNFQLEISANRPQLTFSSLCKFNLLALTGIVGSQQLFLAGLSLTSPLFTAIAQNLIPIFTFLLAVSFGLEEVRILRRDGIAKVLGTIICIGGAITVSLYKGIVIIQTNKLHSTNCLQLEGDQYTQPFRNLATIYGLSSPLVEYKINNYHLGIICLLLNTFSWAVFLTLQVVYLSYYLSQNLLKPLPLFKYSVIAFIFSQSCKTTNIKFSQILHLFLEGIIASGVNYVLQSWCVQRASPFIASVYNPLQMVLTAGLAVLILGDTVFLGTLLGAIFIVGGFYMVVYGQALERRLKRDSALTSKPLAVPEKIQVTESLISNLERPLLGSNNLQV</sequence>
<dbReference type="InterPro" id="IPR037185">
    <property type="entry name" value="EmrE-like"/>
</dbReference>
<dbReference type="Proteomes" id="UP001497444">
    <property type="component" value="Chromosome 2"/>
</dbReference>
<gene>
    <name evidence="8" type="ORF">CSSPJE1EN1_LOCUS14093</name>
</gene>
<evidence type="ECO:0000313" key="9">
    <source>
        <dbReference type="Proteomes" id="UP001497444"/>
    </source>
</evidence>
<evidence type="ECO:0000256" key="2">
    <source>
        <dbReference type="ARBA" id="ARBA00007635"/>
    </source>
</evidence>
<organism evidence="8 9">
    <name type="scientific">Sphagnum jensenii</name>
    <dbReference type="NCBI Taxonomy" id="128206"/>
    <lineage>
        <taxon>Eukaryota</taxon>
        <taxon>Viridiplantae</taxon>
        <taxon>Streptophyta</taxon>
        <taxon>Embryophyta</taxon>
        <taxon>Bryophyta</taxon>
        <taxon>Sphagnophytina</taxon>
        <taxon>Sphagnopsida</taxon>
        <taxon>Sphagnales</taxon>
        <taxon>Sphagnaceae</taxon>
        <taxon>Sphagnum</taxon>
    </lineage>
</organism>
<dbReference type="InterPro" id="IPR000620">
    <property type="entry name" value="EamA_dom"/>
</dbReference>
<comment type="subcellular location">
    <subcellularLocation>
        <location evidence="1">Membrane</location>
        <topology evidence="1">Multi-pass membrane protein</topology>
    </subcellularLocation>
</comment>
<evidence type="ECO:0000256" key="5">
    <source>
        <dbReference type="ARBA" id="ARBA00023136"/>
    </source>
</evidence>
<feature type="transmembrane region" description="Helical" evidence="6">
    <location>
        <begin position="218"/>
        <end position="238"/>
    </location>
</feature>
<feature type="transmembrane region" description="Helical" evidence="6">
    <location>
        <begin position="186"/>
        <end position="206"/>
    </location>
</feature>
<feature type="transmembrane region" description="Helical" evidence="6">
    <location>
        <begin position="287"/>
        <end position="314"/>
    </location>
</feature>
<reference evidence="8 9" key="1">
    <citation type="submission" date="2024-02" db="EMBL/GenBank/DDBJ databases">
        <authorList>
            <consortium name="ELIXIR-Norway"/>
            <consortium name="Elixir Norway"/>
        </authorList>
    </citation>
    <scope>NUCLEOTIDE SEQUENCE [LARGE SCALE GENOMIC DNA]</scope>
</reference>